<dbReference type="InterPro" id="IPR005135">
    <property type="entry name" value="Endo/exonuclease/phosphatase"/>
</dbReference>
<feature type="compositionally biased region" description="Low complexity" evidence="1">
    <location>
        <begin position="687"/>
        <end position="701"/>
    </location>
</feature>
<dbReference type="SUPFAM" id="SSF56219">
    <property type="entry name" value="DNase I-like"/>
    <property type="match status" value="1"/>
</dbReference>
<accession>A0AAV7NQQ9</accession>
<dbReference type="AlphaFoldDB" id="A0AAV7NQQ9"/>
<dbReference type="Pfam" id="PF03372">
    <property type="entry name" value="Exo_endo_phos"/>
    <property type="match status" value="1"/>
</dbReference>
<dbReference type="SUPFAM" id="SSF56672">
    <property type="entry name" value="DNA/RNA polymerases"/>
    <property type="match status" value="1"/>
</dbReference>
<proteinExistence type="predicted"/>
<dbReference type="EMBL" id="JANPWB010000012">
    <property type="protein sequence ID" value="KAJ1117821.1"/>
    <property type="molecule type" value="Genomic_DNA"/>
</dbReference>
<feature type="region of interest" description="Disordered" evidence="1">
    <location>
        <begin position="195"/>
        <end position="235"/>
    </location>
</feature>
<reference evidence="3" key="1">
    <citation type="journal article" date="2022" name="bioRxiv">
        <title>Sequencing and chromosome-scale assembly of the giantPleurodeles waltlgenome.</title>
        <authorList>
            <person name="Brown T."/>
            <person name="Elewa A."/>
            <person name="Iarovenko S."/>
            <person name="Subramanian E."/>
            <person name="Araus A.J."/>
            <person name="Petzold A."/>
            <person name="Susuki M."/>
            <person name="Suzuki K.-i.T."/>
            <person name="Hayashi T."/>
            <person name="Toyoda A."/>
            <person name="Oliveira C."/>
            <person name="Osipova E."/>
            <person name="Leigh N.D."/>
            <person name="Simon A."/>
            <person name="Yun M.H."/>
        </authorList>
    </citation>
    <scope>NUCLEOTIDE SEQUENCE</scope>
    <source>
        <strain evidence="3">20211129_DDA</strain>
        <tissue evidence="3">Liver</tissue>
    </source>
</reference>
<feature type="compositionally biased region" description="Pro residues" evidence="1">
    <location>
        <begin position="163"/>
        <end position="177"/>
    </location>
</feature>
<dbReference type="InterPro" id="IPR043502">
    <property type="entry name" value="DNA/RNA_pol_sf"/>
</dbReference>
<feature type="region of interest" description="Disordered" evidence="1">
    <location>
        <begin position="144"/>
        <end position="177"/>
    </location>
</feature>
<feature type="region of interest" description="Disordered" evidence="1">
    <location>
        <begin position="677"/>
        <end position="701"/>
    </location>
</feature>
<feature type="compositionally biased region" description="Low complexity" evidence="1">
    <location>
        <begin position="220"/>
        <end position="234"/>
    </location>
</feature>
<dbReference type="GO" id="GO:0003824">
    <property type="term" value="F:catalytic activity"/>
    <property type="evidence" value="ECO:0007669"/>
    <property type="project" value="InterPro"/>
</dbReference>
<dbReference type="PROSITE" id="PS50878">
    <property type="entry name" value="RT_POL"/>
    <property type="match status" value="1"/>
</dbReference>
<feature type="domain" description="Reverse transcriptase" evidence="2">
    <location>
        <begin position="751"/>
        <end position="1026"/>
    </location>
</feature>
<evidence type="ECO:0000313" key="4">
    <source>
        <dbReference type="Proteomes" id="UP001066276"/>
    </source>
</evidence>
<keyword evidence="4" id="KW-1185">Reference proteome</keyword>
<dbReference type="Proteomes" id="UP001066276">
    <property type="component" value="Chromosome 8"/>
</dbReference>
<dbReference type="InterPro" id="IPR036691">
    <property type="entry name" value="Endo/exonu/phosph_ase_sf"/>
</dbReference>
<protein>
    <recommendedName>
        <fullName evidence="2">Reverse transcriptase domain-containing protein</fullName>
    </recommendedName>
</protein>
<organism evidence="3 4">
    <name type="scientific">Pleurodeles waltl</name>
    <name type="common">Iberian ribbed newt</name>
    <dbReference type="NCBI Taxonomy" id="8319"/>
    <lineage>
        <taxon>Eukaryota</taxon>
        <taxon>Metazoa</taxon>
        <taxon>Chordata</taxon>
        <taxon>Craniata</taxon>
        <taxon>Vertebrata</taxon>
        <taxon>Euteleostomi</taxon>
        <taxon>Amphibia</taxon>
        <taxon>Batrachia</taxon>
        <taxon>Caudata</taxon>
        <taxon>Salamandroidea</taxon>
        <taxon>Salamandridae</taxon>
        <taxon>Pleurodelinae</taxon>
        <taxon>Pleurodeles</taxon>
    </lineage>
</organism>
<dbReference type="Gene3D" id="3.60.10.10">
    <property type="entry name" value="Endonuclease/exonuclease/phosphatase"/>
    <property type="match status" value="1"/>
</dbReference>
<comment type="caution">
    <text evidence="3">The sequence shown here is derived from an EMBL/GenBank/DDBJ whole genome shotgun (WGS) entry which is preliminary data.</text>
</comment>
<dbReference type="Pfam" id="PF00078">
    <property type="entry name" value="RVT_1"/>
    <property type="match status" value="1"/>
</dbReference>
<dbReference type="PANTHER" id="PTHR33332">
    <property type="entry name" value="REVERSE TRANSCRIPTASE DOMAIN-CONTAINING PROTEIN"/>
    <property type="match status" value="1"/>
</dbReference>
<evidence type="ECO:0000313" key="3">
    <source>
        <dbReference type="EMBL" id="KAJ1117821.1"/>
    </source>
</evidence>
<name>A0AAV7NQQ9_PLEWA</name>
<evidence type="ECO:0000259" key="2">
    <source>
        <dbReference type="PROSITE" id="PS50878"/>
    </source>
</evidence>
<dbReference type="CDD" id="cd01650">
    <property type="entry name" value="RT_nLTR_like"/>
    <property type="match status" value="1"/>
</dbReference>
<evidence type="ECO:0000256" key="1">
    <source>
        <dbReference type="SAM" id="MobiDB-lite"/>
    </source>
</evidence>
<dbReference type="InterPro" id="IPR000477">
    <property type="entry name" value="RT_dom"/>
</dbReference>
<gene>
    <name evidence="3" type="ORF">NDU88_006017</name>
</gene>
<sequence length="1219" mass="136327">MAAQGLYSMRWTMVRWKRTWLGDPSKATRGELVGSRAGARTGDRAVARESLQRSSTKNALSLKRRVPTKGMSNNVCWTSPRSQMFSARRDVLALPLMQPICLENRSECARGRRRSLDHKALRRGVLGEEFRVCWRRPMAVGNRPIHRSPCAGSGPSTEKDVPPAAPPPSLPLAAPLPPPSCSSLPLASYGGREAGAQRARRWRAEGTLKASPSAPVRAWTAPSTRTPGTRTPRNTRLHYDASTLHALNTRRDHPCYRAAPKRTQGPFTCRNCRFTSIQPSTPPAREPNHLRCILLNTRSARKHAIELWDLLDSTAPDVAFLTETWLNATSAPDIAIAIPQGYKISRRDRTNRVGGGIAIIHKDSIKISTNTDDTLTTAEHMHFQIHTDPNTTLRGTLIYRPPGPCPQFSDTIADLISTHALASTDYILLGDLNFHLENNNNANSTGLIANLGLKQLVTTPTHAAGHTLDPIFSASPHVSFNHTTEPHWTDHRCVHFTFRKPTTHHRTQQLPRRCWGKVTGDQLTTALALRPPTDPTDPDTAATNLTQWINDCANTLAPLKTFTTNHTNKKAAWFTEYLWISKNTCRKLEKKWLHDRTPDNHIALKSATRRHHQLIRTAKKTAFKDRLDNNAHNTKELFSIVKELSNPSSITNDIPPSQDLCDSLATFFHRKITDIHDSFNPDPPAPTTESTTPATTTRTSRLTVWSSVRDEDTIKTMNSIHSGSPSDPCPHHVFNKASAAIAPHLRKTINCSFETATFPESWKHAEINALLKKPKADPKDLKNFHPISLLPFPAKVTEKIVNKQLTRYLEVNNILDPSQSGFRSNHSTETALIAATDDIRTLMDKGETAALILLDLSAAFDTVCHRTLLARLHDAGIQEKALAWTTSFLSGRTQSVRLPPFRSKTTEIICGVPQGSSLSPTLFNIYMAPLAHVARQHNLNIISYADDTQLIISLTEDPHTAKANLHRGMKAIADWMKDSRLKLNSDKTEVLILGPTPSAWDDSWWPMSLGTAPEPTDHARNLGVILDSTLSMTRQVNAVSASCFNTLRMLRRIFKWIPLDTRKTVTQALITNRLDYGNALYSGTTNKLLRRLQRIQNASARLILDVPRRSHITLHLRGLHWLPVNKRITFKLLIHAHKALHNTGPTYLNNRLSFHTPTRSLRSANLALATVPRIRKTTAGGRSFSYLAAKTWNTLPTILRQTQDLLAFRRLIKTWLFDQ</sequence>